<dbReference type="InterPro" id="IPR003111">
    <property type="entry name" value="Lon_prtase_N"/>
</dbReference>
<accession>A0A0F9FNE0</accession>
<feature type="domain" description="Lon N-terminal" evidence="10">
    <location>
        <begin position="14"/>
        <end position="207"/>
    </location>
</feature>
<dbReference type="SUPFAM" id="SSF54211">
    <property type="entry name" value="Ribosomal protein S5 domain 2-like"/>
    <property type="match status" value="1"/>
</dbReference>
<dbReference type="Gene3D" id="1.10.8.60">
    <property type="match status" value="1"/>
</dbReference>
<evidence type="ECO:0000256" key="5">
    <source>
        <dbReference type="ARBA" id="ARBA00022801"/>
    </source>
</evidence>
<dbReference type="GO" id="GO:0043565">
    <property type="term" value="F:sequence-specific DNA binding"/>
    <property type="evidence" value="ECO:0007669"/>
    <property type="project" value="InterPro"/>
</dbReference>
<dbReference type="Pfam" id="PF05362">
    <property type="entry name" value="Lon_C"/>
    <property type="match status" value="1"/>
</dbReference>
<dbReference type="NCBIfam" id="TIGR00763">
    <property type="entry name" value="lon"/>
    <property type="match status" value="1"/>
</dbReference>
<dbReference type="Gene3D" id="3.40.50.300">
    <property type="entry name" value="P-loop containing nucleotide triphosphate hydrolases"/>
    <property type="match status" value="1"/>
</dbReference>
<evidence type="ECO:0000259" key="10">
    <source>
        <dbReference type="PROSITE" id="PS51787"/>
    </source>
</evidence>
<evidence type="ECO:0000256" key="4">
    <source>
        <dbReference type="ARBA" id="ARBA00022741"/>
    </source>
</evidence>
<dbReference type="Gene3D" id="1.20.5.5270">
    <property type="match status" value="1"/>
</dbReference>
<keyword evidence="2" id="KW-0963">Cytoplasm</keyword>
<dbReference type="Gene3D" id="3.30.230.10">
    <property type="match status" value="1"/>
</dbReference>
<keyword evidence="3" id="KW-0645">Protease</keyword>
<dbReference type="InterPro" id="IPR008268">
    <property type="entry name" value="Peptidase_S16_AS"/>
</dbReference>
<dbReference type="PROSITE" id="PS51786">
    <property type="entry name" value="LON_PROTEOLYTIC"/>
    <property type="match status" value="1"/>
</dbReference>
<dbReference type="GO" id="GO:0004176">
    <property type="term" value="F:ATP-dependent peptidase activity"/>
    <property type="evidence" value="ECO:0007669"/>
    <property type="project" value="InterPro"/>
</dbReference>
<evidence type="ECO:0000256" key="2">
    <source>
        <dbReference type="ARBA" id="ARBA00022490"/>
    </source>
</evidence>
<dbReference type="SUPFAM" id="SSF52540">
    <property type="entry name" value="P-loop containing nucleoside triphosphate hydrolases"/>
    <property type="match status" value="1"/>
</dbReference>
<dbReference type="InterPro" id="IPR046336">
    <property type="entry name" value="Lon_prtase_N_sf"/>
</dbReference>
<proteinExistence type="inferred from homology"/>
<dbReference type="CDD" id="cd19500">
    <property type="entry name" value="RecA-like_Lon"/>
    <property type="match status" value="1"/>
</dbReference>
<dbReference type="PIRSF" id="PIRSF001174">
    <property type="entry name" value="Lon_proteas"/>
    <property type="match status" value="1"/>
</dbReference>
<evidence type="ECO:0000259" key="9">
    <source>
        <dbReference type="PROSITE" id="PS51786"/>
    </source>
</evidence>
<dbReference type="Pfam" id="PF22667">
    <property type="entry name" value="Lon_lid"/>
    <property type="match status" value="1"/>
</dbReference>
<keyword evidence="7" id="KW-0067">ATP-binding</keyword>
<dbReference type="InterPro" id="IPR004815">
    <property type="entry name" value="Lon_bac/euk-typ"/>
</dbReference>
<dbReference type="Gene3D" id="2.30.130.40">
    <property type="entry name" value="LON domain-like"/>
    <property type="match status" value="1"/>
</dbReference>
<evidence type="ECO:0000256" key="3">
    <source>
        <dbReference type="ARBA" id="ARBA00022670"/>
    </source>
</evidence>
<dbReference type="InterPro" id="IPR015947">
    <property type="entry name" value="PUA-like_sf"/>
</dbReference>
<dbReference type="InterPro" id="IPR003959">
    <property type="entry name" value="ATPase_AAA_core"/>
</dbReference>
<dbReference type="AlphaFoldDB" id="A0A0F9FNE0"/>
<dbReference type="Gene3D" id="1.20.58.1480">
    <property type="match status" value="1"/>
</dbReference>
<dbReference type="SMART" id="SM00464">
    <property type="entry name" value="LON"/>
    <property type="match status" value="1"/>
</dbReference>
<dbReference type="Pfam" id="PF02190">
    <property type="entry name" value="LON_substr_bdg"/>
    <property type="match status" value="1"/>
</dbReference>
<dbReference type="InterPro" id="IPR008269">
    <property type="entry name" value="Lon_proteolytic"/>
</dbReference>
<dbReference type="FunFam" id="3.40.50.300:FF:000382">
    <property type="entry name" value="Lon protease homolog 2, peroxisomal"/>
    <property type="match status" value="1"/>
</dbReference>
<dbReference type="GO" id="GO:0006508">
    <property type="term" value="P:proteolysis"/>
    <property type="evidence" value="ECO:0007669"/>
    <property type="project" value="UniProtKB-KW"/>
</dbReference>
<feature type="domain" description="Lon proteolytic" evidence="9">
    <location>
        <begin position="595"/>
        <end position="776"/>
    </location>
</feature>
<dbReference type="EMBL" id="LAZR01020704">
    <property type="protein sequence ID" value="KKL87934.1"/>
    <property type="molecule type" value="Genomic_DNA"/>
</dbReference>
<dbReference type="PANTHER" id="PTHR10046">
    <property type="entry name" value="ATP DEPENDENT LON PROTEASE FAMILY MEMBER"/>
    <property type="match status" value="1"/>
</dbReference>
<dbReference type="FunFam" id="1.20.5.5270:FF:000002">
    <property type="entry name" value="Lon protease homolog"/>
    <property type="match status" value="1"/>
</dbReference>
<protein>
    <recommendedName>
        <fullName evidence="12">Lon protease homolog</fullName>
    </recommendedName>
</protein>
<evidence type="ECO:0000256" key="6">
    <source>
        <dbReference type="ARBA" id="ARBA00022825"/>
    </source>
</evidence>
<comment type="subcellular location">
    <subcellularLocation>
        <location evidence="1">Cytoplasm</location>
    </subcellularLocation>
</comment>
<dbReference type="GO" id="GO:0016887">
    <property type="term" value="F:ATP hydrolysis activity"/>
    <property type="evidence" value="ECO:0007669"/>
    <property type="project" value="InterPro"/>
</dbReference>
<dbReference type="InterPro" id="IPR027543">
    <property type="entry name" value="Lon_bac"/>
</dbReference>
<dbReference type="InterPro" id="IPR054594">
    <property type="entry name" value="Lon_lid"/>
</dbReference>
<dbReference type="InterPro" id="IPR014721">
    <property type="entry name" value="Ribsml_uS5_D2-typ_fold_subgr"/>
</dbReference>
<evidence type="ECO:0000256" key="8">
    <source>
        <dbReference type="ARBA" id="ARBA00023016"/>
    </source>
</evidence>
<sequence length="777" mass="87476">MLHKTVDITIPDTLKIIPIENDVMFPHLVRPLIVGGKKGIRVIKDTSSKGNLVGIVTQKKSSNKEPEPDDLYLIGTAATIGHVFEVSTKKAKILLEGQSRIKIIEFIQTEPYLIAKVEEIREFSEKSEITDVLLEIVKTLFKMSVIWGKTLPKEVLSIIDTVDNPSTMADMVAVYLDISVEKRQLLLETIDPQKRLRMVFQQLNREVQLQEVKGKIDEDIAKEMSKTQREFFLREQMKAIQKELGQEDPHIMELNKLEQKMKEAKMPKEVEDVAKKELDRLREMNPASAEYTVSRTYIDYLITAPWSKKTTDNLDIKQAEKILDEDHYDLEKVKERILEFLAVRTLKEKLKGPILCFVGPPGTGKTSLGKSIARALGRKFVRISLGGMRDEAEIRGHRRTYVGALPGRIMQEICRTGSNNPVFMLDEVDKIGADFRGDPSSALLEVLDPEQNFSFADHYFDVPFDLSNVLFITTANILDPVHPALKDRMEVISLSGYSEDEKLNIAHKFLIPKQVVENGLEDKSIEFVDESILKIVREHTREAGLRNLEREIASICRKLVKTFVSGNEIIKVITAETIENLLGHRKFYYEVTEEKDQIGVVTGLAWTEAGGDIIFVEAVKMKGDKKLMLTGQLGDVMQESAKAALSYIRSNASSLGVDVNFFDNLDIHLHVPSGATPKDGPSAGITMCTALLSLLTGRYAKRNVALTGEITLSGRVIEIGGVKEKVLAAIRAGVKTIVLPKRNEKDFQEIKKEIRDKIKCVFIERVEEAVNVVLKDK</sequence>
<name>A0A0F9FNE0_9ZZZZ</name>
<dbReference type="HAMAP" id="MF_01973">
    <property type="entry name" value="lon_bact"/>
    <property type="match status" value="1"/>
</dbReference>
<dbReference type="GO" id="GO:0005737">
    <property type="term" value="C:cytoplasm"/>
    <property type="evidence" value="ECO:0007669"/>
    <property type="project" value="UniProtKB-SubCell"/>
</dbReference>
<dbReference type="InterPro" id="IPR027065">
    <property type="entry name" value="Lon_Prtase"/>
</dbReference>
<comment type="caution">
    <text evidence="11">The sequence shown here is derived from an EMBL/GenBank/DDBJ whole genome shotgun (WGS) entry which is preliminary data.</text>
</comment>
<evidence type="ECO:0000256" key="7">
    <source>
        <dbReference type="ARBA" id="ARBA00022840"/>
    </source>
</evidence>
<keyword evidence="8" id="KW-0346">Stress response</keyword>
<dbReference type="PROSITE" id="PS01046">
    <property type="entry name" value="LON_SER"/>
    <property type="match status" value="1"/>
</dbReference>
<evidence type="ECO:0000313" key="11">
    <source>
        <dbReference type="EMBL" id="KKL87934.1"/>
    </source>
</evidence>
<keyword evidence="4" id="KW-0547">Nucleotide-binding</keyword>
<dbReference type="PRINTS" id="PR00830">
    <property type="entry name" value="ENDOLAPTASE"/>
</dbReference>
<dbReference type="InterPro" id="IPR003593">
    <property type="entry name" value="AAA+_ATPase"/>
</dbReference>
<keyword evidence="5" id="KW-0378">Hydrolase</keyword>
<dbReference type="SMART" id="SM00382">
    <property type="entry name" value="AAA"/>
    <property type="match status" value="1"/>
</dbReference>
<dbReference type="SUPFAM" id="SSF88697">
    <property type="entry name" value="PUA domain-like"/>
    <property type="match status" value="1"/>
</dbReference>
<dbReference type="InterPro" id="IPR027417">
    <property type="entry name" value="P-loop_NTPase"/>
</dbReference>
<gene>
    <name evidence="11" type="ORF">LCGC14_1929750</name>
</gene>
<dbReference type="PROSITE" id="PS51787">
    <property type="entry name" value="LON_N"/>
    <property type="match status" value="1"/>
</dbReference>
<dbReference type="InterPro" id="IPR020568">
    <property type="entry name" value="Ribosomal_Su5_D2-typ_SF"/>
</dbReference>
<dbReference type="GO" id="GO:0005524">
    <property type="term" value="F:ATP binding"/>
    <property type="evidence" value="ECO:0007669"/>
    <property type="project" value="UniProtKB-KW"/>
</dbReference>
<organism evidence="11">
    <name type="scientific">marine sediment metagenome</name>
    <dbReference type="NCBI Taxonomy" id="412755"/>
    <lineage>
        <taxon>unclassified sequences</taxon>
        <taxon>metagenomes</taxon>
        <taxon>ecological metagenomes</taxon>
    </lineage>
</organism>
<dbReference type="GO" id="GO:0030163">
    <property type="term" value="P:protein catabolic process"/>
    <property type="evidence" value="ECO:0007669"/>
    <property type="project" value="InterPro"/>
</dbReference>
<dbReference type="Pfam" id="PF00004">
    <property type="entry name" value="AAA"/>
    <property type="match status" value="1"/>
</dbReference>
<reference evidence="11" key="1">
    <citation type="journal article" date="2015" name="Nature">
        <title>Complex archaea that bridge the gap between prokaryotes and eukaryotes.</title>
        <authorList>
            <person name="Spang A."/>
            <person name="Saw J.H."/>
            <person name="Jorgensen S.L."/>
            <person name="Zaremba-Niedzwiedzka K."/>
            <person name="Martijn J."/>
            <person name="Lind A.E."/>
            <person name="van Eijk R."/>
            <person name="Schleper C."/>
            <person name="Guy L."/>
            <person name="Ettema T.J."/>
        </authorList>
    </citation>
    <scope>NUCLEOTIDE SEQUENCE</scope>
</reference>
<dbReference type="GO" id="GO:0004252">
    <property type="term" value="F:serine-type endopeptidase activity"/>
    <property type="evidence" value="ECO:0007669"/>
    <property type="project" value="InterPro"/>
</dbReference>
<evidence type="ECO:0000256" key="1">
    <source>
        <dbReference type="ARBA" id="ARBA00004496"/>
    </source>
</evidence>
<evidence type="ECO:0008006" key="12">
    <source>
        <dbReference type="Google" id="ProtNLM"/>
    </source>
</evidence>
<keyword evidence="6" id="KW-0720">Serine protease</keyword>